<dbReference type="PANTHER" id="PTHR21879:SF10">
    <property type="entry name" value="LP14110P"/>
    <property type="match status" value="1"/>
</dbReference>
<dbReference type="Proteomes" id="UP000325440">
    <property type="component" value="Unassembled WGS sequence"/>
</dbReference>
<organism evidence="3 4">
    <name type="scientific">Cinara cedri</name>
    <dbReference type="NCBI Taxonomy" id="506608"/>
    <lineage>
        <taxon>Eukaryota</taxon>
        <taxon>Metazoa</taxon>
        <taxon>Ecdysozoa</taxon>
        <taxon>Arthropoda</taxon>
        <taxon>Hexapoda</taxon>
        <taxon>Insecta</taxon>
        <taxon>Pterygota</taxon>
        <taxon>Neoptera</taxon>
        <taxon>Paraneoptera</taxon>
        <taxon>Hemiptera</taxon>
        <taxon>Sternorrhyncha</taxon>
        <taxon>Aphidomorpha</taxon>
        <taxon>Aphidoidea</taxon>
        <taxon>Aphididae</taxon>
        <taxon>Lachninae</taxon>
        <taxon>Cinara</taxon>
    </lineage>
</organism>
<feature type="compositionally biased region" description="Polar residues" evidence="1">
    <location>
        <begin position="367"/>
        <end position="377"/>
    </location>
</feature>
<gene>
    <name evidence="3" type="ORF">CINCED_3A018622</name>
</gene>
<dbReference type="InterPro" id="IPR012464">
    <property type="entry name" value="DUF1676"/>
</dbReference>
<evidence type="ECO:0000313" key="3">
    <source>
        <dbReference type="EMBL" id="VVC33466.1"/>
    </source>
</evidence>
<name>A0A5E4MP76_9HEMI</name>
<dbReference type="PANTHER" id="PTHR21879">
    <property type="entry name" value="FI03362P-RELATED-RELATED"/>
    <property type="match status" value="1"/>
</dbReference>
<keyword evidence="4" id="KW-1185">Reference proteome</keyword>
<keyword evidence="2" id="KW-1133">Transmembrane helix</keyword>
<accession>A0A5E4MP76</accession>
<dbReference type="Pfam" id="PF07898">
    <property type="entry name" value="DUF1676"/>
    <property type="match status" value="1"/>
</dbReference>
<proteinExistence type="predicted"/>
<keyword evidence="2" id="KW-0812">Transmembrane</keyword>
<dbReference type="EMBL" id="CABPRJ010000969">
    <property type="protein sequence ID" value="VVC33466.1"/>
    <property type="molecule type" value="Genomic_DNA"/>
</dbReference>
<dbReference type="OrthoDB" id="8196390at2759"/>
<evidence type="ECO:0000256" key="1">
    <source>
        <dbReference type="SAM" id="MobiDB-lite"/>
    </source>
</evidence>
<protein>
    <submittedName>
        <fullName evidence="3">Uncharacterized protein</fullName>
    </submittedName>
</protein>
<evidence type="ECO:0000256" key="2">
    <source>
        <dbReference type="SAM" id="Phobius"/>
    </source>
</evidence>
<dbReference type="GO" id="GO:0016020">
    <property type="term" value="C:membrane"/>
    <property type="evidence" value="ECO:0007669"/>
    <property type="project" value="TreeGrafter"/>
</dbReference>
<keyword evidence="2" id="KW-0472">Membrane</keyword>
<sequence length="392" mass="43051">MAERLYVGNYEDARTAPESAAMTSRTALAVLLAAAAMASPSVSGQTMTFPDAAADNGTAATAGDQRSAKNLFNWLGSFADEDADPYLSSANGACLQGDMAECFKARALSGLGDFFGRDAYRLNENVRVVRLQGGDDGGFGDGGRSSRAFEFSSEQRPDDTEWDRLVKFALRKVERFLRATAVEVHVPDELTEGGRYSPRFIDEISTELDTLEDKKASIITKKKVKKLLIPLLIVLKLFKLKLLLFLPLILGLASFKKFLGFLALVVPGLIGFFKLCKPDLQHNYGTYGHSSYYHRPSHGGSGPPPPGPVYTPYREHQDPPTPYREHPEPQQYLYESPDARPSYGQPYNNGGPARNQQDDKDPGTAFRPSSGSVSFKDNANDMAYNAYGNQQH</sequence>
<dbReference type="AlphaFoldDB" id="A0A5E4MP76"/>
<feature type="region of interest" description="Disordered" evidence="1">
    <location>
        <begin position="295"/>
        <end position="392"/>
    </location>
</feature>
<reference evidence="3 4" key="1">
    <citation type="submission" date="2019-08" db="EMBL/GenBank/DDBJ databases">
        <authorList>
            <person name="Alioto T."/>
            <person name="Alioto T."/>
            <person name="Gomez Garrido J."/>
        </authorList>
    </citation>
    <scope>NUCLEOTIDE SEQUENCE [LARGE SCALE GENOMIC DNA]</scope>
</reference>
<feature type="compositionally biased region" description="Basic and acidic residues" evidence="1">
    <location>
        <begin position="313"/>
        <end position="328"/>
    </location>
</feature>
<feature type="transmembrane region" description="Helical" evidence="2">
    <location>
        <begin position="227"/>
        <end position="252"/>
    </location>
</feature>
<evidence type="ECO:0000313" key="4">
    <source>
        <dbReference type="Proteomes" id="UP000325440"/>
    </source>
</evidence>
<feature type="transmembrane region" description="Helical" evidence="2">
    <location>
        <begin position="258"/>
        <end position="276"/>
    </location>
</feature>